<dbReference type="EMBL" id="CP006704">
    <property type="protein sequence ID" value="AIJ47035.1"/>
    <property type="molecule type" value="Genomic_DNA"/>
</dbReference>
<keyword evidence="2" id="KW-0732">Signal</keyword>
<dbReference type="HOGENOM" id="CLU_058967_1_0_4"/>
<feature type="region of interest" description="Disordered" evidence="1">
    <location>
        <begin position="30"/>
        <end position="59"/>
    </location>
</feature>
<gene>
    <name evidence="3" type="ORF">O987_14610</name>
</gene>
<feature type="signal peptide" evidence="2">
    <location>
        <begin position="1"/>
        <end position="17"/>
    </location>
</feature>
<dbReference type="AlphaFoldDB" id="A0A076PTN0"/>
<dbReference type="Gene3D" id="3.40.33.10">
    <property type="entry name" value="CAP"/>
    <property type="match status" value="1"/>
</dbReference>
<feature type="chain" id="PRO_5001716074" description="SCP domain-containing protein" evidence="2">
    <location>
        <begin position="18"/>
        <end position="356"/>
    </location>
</feature>
<accession>A0A076PTN0</accession>
<reference evidence="3 4" key="1">
    <citation type="journal article" date="2014" name="Genome Announc.">
        <title>Complete Genome Sequence of Polychlorinated Biphenyl Degrader Comamonas testosteroni TK102 (NBRC 109938).</title>
        <authorList>
            <person name="Fukuda K."/>
            <person name="Hosoyama A."/>
            <person name="Tsuchikane K."/>
            <person name="Ohji S."/>
            <person name="Yamazoe A."/>
            <person name="Fujita N."/>
            <person name="Shintani M."/>
            <person name="Kimbara K."/>
        </authorList>
    </citation>
    <scope>NUCLEOTIDE SEQUENCE [LARGE SCALE GENOMIC DNA]</scope>
    <source>
        <strain evidence="3">TK102</strain>
    </source>
</reference>
<evidence type="ECO:0000256" key="2">
    <source>
        <dbReference type="SAM" id="SignalP"/>
    </source>
</evidence>
<dbReference type="PROSITE" id="PS51257">
    <property type="entry name" value="PROKAR_LIPOPROTEIN"/>
    <property type="match status" value="1"/>
</dbReference>
<sequence>MKISSTLSIVAIACALAACGGGGGSDSGNSNAGAGNGGGTTPKPETPTETYPSDAQPGNYADVNRAKIFDIINKNRVTCGFGALKQNSLLDTASSGHANYLRLNETISHTQVNTNPGFTGADLLARATAAGYQATTLGEIVSNENSGSLFAGTSPSGIETSPNLPSGEARIKGLFSSVYHLSAAASEWVEMGVGFSVSGNKTPIAGETAYYGVAVVNFGVPAGTSTPVYTGGKVRSFPCNGTTGVSPLFGPESPSPYPSRDFNASPMGTPVYFKAAYGGSIEIKTAEMVQVSSSAPVATRILNSTDDVNKLLAIGEAFVIPDKPLLANTQYRITVSGTSDGKPLNEVFVFSTGTQN</sequence>
<evidence type="ECO:0000313" key="4">
    <source>
        <dbReference type="Proteomes" id="UP000028782"/>
    </source>
</evidence>
<evidence type="ECO:0000313" key="3">
    <source>
        <dbReference type="EMBL" id="AIJ47035.1"/>
    </source>
</evidence>
<protein>
    <recommendedName>
        <fullName evidence="5">SCP domain-containing protein</fullName>
    </recommendedName>
</protein>
<name>A0A076PTN0_COMTE</name>
<evidence type="ECO:0008006" key="5">
    <source>
        <dbReference type="Google" id="ProtNLM"/>
    </source>
</evidence>
<dbReference type="InterPro" id="IPR035940">
    <property type="entry name" value="CAP_sf"/>
</dbReference>
<evidence type="ECO:0000256" key="1">
    <source>
        <dbReference type="SAM" id="MobiDB-lite"/>
    </source>
</evidence>
<dbReference type="KEGG" id="ctes:O987_14610"/>
<proteinExistence type="predicted"/>
<feature type="compositionally biased region" description="Low complexity" evidence="1">
    <location>
        <begin position="41"/>
        <end position="50"/>
    </location>
</feature>
<organism evidence="3 4">
    <name type="scientific">Comamonas testosteroni TK102</name>
    <dbReference type="NCBI Taxonomy" id="1392005"/>
    <lineage>
        <taxon>Bacteria</taxon>
        <taxon>Pseudomonadati</taxon>
        <taxon>Pseudomonadota</taxon>
        <taxon>Betaproteobacteria</taxon>
        <taxon>Burkholderiales</taxon>
        <taxon>Comamonadaceae</taxon>
        <taxon>Comamonas</taxon>
    </lineage>
</organism>
<dbReference type="RefSeq" id="WP_131326365.1">
    <property type="nucleotide sequence ID" value="NZ_CP006704.1"/>
</dbReference>
<dbReference type="Proteomes" id="UP000028782">
    <property type="component" value="Chromosome"/>
</dbReference>